<keyword evidence="3" id="KW-0479">Metal-binding</keyword>
<dbReference type="OrthoDB" id="3807625at2"/>
<name>A0A250AZ05_9GAMM</name>
<keyword evidence="8" id="KW-1185">Reference proteome</keyword>
<accession>A0A250AZ05</accession>
<evidence type="ECO:0000256" key="2">
    <source>
        <dbReference type="ARBA" id="ARBA00022617"/>
    </source>
</evidence>
<sequence length="349" mass="39231">MESAIPKHLRVLRHYPAALPEGHHPPFPAWTARFPPLTGQVVMAYFGVQGEEVINPSALQEVINRFSLTDGPAHWDMASCTDEMGFHNLMAIAYWSSPEQFQNWKQSSLFSEWWASAERENGEYGFFLEVVSPESDRFETIFSDKGAPEGVACLGEGMSGEMIEHGYWGSARDRLPAAQQTQLEGSQKAQSRKSSGKRVVLSGRQNLCLIRSGQDWSDTREDERTKYITDVEPVLREGMHFLRDQGHTVGCLSCRYMAVIDSATNGKTEKTFGLAHFTDMAALELWAKSHPTHVAIFGEFMRYVKALNFNISLRLWHEIAVVPASAQHFEYINCHPKTGLLGQRCGESS</sequence>
<dbReference type="AlphaFoldDB" id="A0A250AZ05"/>
<evidence type="ECO:0000313" key="7">
    <source>
        <dbReference type="EMBL" id="ATA19210.1"/>
    </source>
</evidence>
<keyword evidence="5" id="KW-0456">Lyase</keyword>
<comment type="similarity">
    <text evidence="6">Belongs to the heme-containing dehydratase family.</text>
</comment>
<gene>
    <name evidence="7" type="ORF">AWC35_07535</name>
</gene>
<proteinExistence type="inferred from homology"/>
<dbReference type="InterPro" id="IPR025702">
    <property type="entry name" value="OXD"/>
</dbReference>
<keyword evidence="4" id="KW-0408">Iron</keyword>
<dbReference type="EMBL" id="CP014136">
    <property type="protein sequence ID" value="ATA19210.1"/>
    <property type="molecule type" value="Genomic_DNA"/>
</dbReference>
<comment type="cofactor">
    <cofactor evidence="1">
        <name>heme b</name>
        <dbReference type="ChEBI" id="CHEBI:60344"/>
    </cofactor>
</comment>
<evidence type="ECO:0000256" key="4">
    <source>
        <dbReference type="ARBA" id="ARBA00023004"/>
    </source>
</evidence>
<protein>
    <submittedName>
        <fullName evidence="7">Phenylacetaldoxime dehydratase</fullName>
    </submittedName>
</protein>
<evidence type="ECO:0000256" key="1">
    <source>
        <dbReference type="ARBA" id="ARBA00001970"/>
    </source>
</evidence>
<keyword evidence="2" id="KW-0349">Heme</keyword>
<evidence type="ECO:0000313" key="8">
    <source>
        <dbReference type="Proteomes" id="UP000217182"/>
    </source>
</evidence>
<dbReference type="Proteomes" id="UP000217182">
    <property type="component" value="Chromosome"/>
</dbReference>
<dbReference type="Pfam" id="PF13816">
    <property type="entry name" value="Dehydratase_hem"/>
    <property type="match status" value="1"/>
</dbReference>
<evidence type="ECO:0000256" key="6">
    <source>
        <dbReference type="ARBA" id="ARBA00034312"/>
    </source>
</evidence>
<organism evidence="7 8">
    <name type="scientific">Gibbsiella quercinecans</name>
    <dbReference type="NCBI Taxonomy" id="929813"/>
    <lineage>
        <taxon>Bacteria</taxon>
        <taxon>Pseudomonadati</taxon>
        <taxon>Pseudomonadota</taxon>
        <taxon>Gammaproteobacteria</taxon>
        <taxon>Enterobacterales</taxon>
        <taxon>Yersiniaceae</taxon>
        <taxon>Gibbsiella</taxon>
    </lineage>
</organism>
<evidence type="ECO:0000256" key="3">
    <source>
        <dbReference type="ARBA" id="ARBA00022723"/>
    </source>
</evidence>
<dbReference type="KEGG" id="gqu:AWC35_07535"/>
<evidence type="ECO:0000256" key="5">
    <source>
        <dbReference type="ARBA" id="ARBA00023239"/>
    </source>
</evidence>
<dbReference type="GO" id="GO:0016829">
    <property type="term" value="F:lyase activity"/>
    <property type="evidence" value="ECO:0007669"/>
    <property type="project" value="UniProtKB-KW"/>
</dbReference>
<dbReference type="GO" id="GO:0046872">
    <property type="term" value="F:metal ion binding"/>
    <property type="evidence" value="ECO:0007669"/>
    <property type="project" value="UniProtKB-KW"/>
</dbReference>
<reference evidence="7 8" key="1">
    <citation type="submission" date="2016-01" db="EMBL/GenBank/DDBJ databases">
        <authorList>
            <person name="Oliw E.H."/>
        </authorList>
    </citation>
    <scope>NUCLEOTIDE SEQUENCE [LARGE SCALE GENOMIC DNA]</scope>
    <source>
        <strain evidence="7 8">FRB97</strain>
    </source>
</reference>
<dbReference type="RefSeq" id="WP_095845816.1">
    <property type="nucleotide sequence ID" value="NZ_CP014136.1"/>
</dbReference>